<dbReference type="RefSeq" id="WP_390199994.1">
    <property type="nucleotide sequence ID" value="NZ_JBHSDV010000004.1"/>
</dbReference>
<feature type="transmembrane region" description="Helical" evidence="1">
    <location>
        <begin position="55"/>
        <end position="76"/>
    </location>
</feature>
<gene>
    <name evidence="2" type="ORF">ACFOZ1_13155</name>
</gene>
<reference evidence="3" key="1">
    <citation type="journal article" date="2019" name="Int. J. Syst. Evol. Microbiol.">
        <title>The Global Catalogue of Microorganisms (GCM) 10K type strain sequencing project: providing services to taxonomists for standard genome sequencing and annotation.</title>
        <authorList>
            <consortium name="The Broad Institute Genomics Platform"/>
            <consortium name="The Broad Institute Genome Sequencing Center for Infectious Disease"/>
            <person name="Wu L."/>
            <person name="Ma J."/>
        </authorList>
    </citation>
    <scope>NUCLEOTIDE SEQUENCE [LARGE SCALE GENOMIC DNA]</scope>
    <source>
        <strain evidence="3">KACC 14058</strain>
    </source>
</reference>
<evidence type="ECO:0000313" key="3">
    <source>
        <dbReference type="Proteomes" id="UP001595880"/>
    </source>
</evidence>
<dbReference type="InterPro" id="IPR020185">
    <property type="entry name" value="Spore_morphogenesis_YwcE"/>
</dbReference>
<dbReference type="Pfam" id="PF17368">
    <property type="entry name" value="YwcE"/>
    <property type="match status" value="1"/>
</dbReference>
<keyword evidence="1" id="KW-1133">Transmembrane helix</keyword>
<comment type="caution">
    <text evidence="2">The sequence shown here is derived from an EMBL/GenBank/DDBJ whole genome shotgun (WGS) entry which is preliminary data.</text>
</comment>
<name>A0ABV8VW38_9BACI</name>
<keyword evidence="1" id="KW-0472">Membrane</keyword>
<protein>
    <submittedName>
        <fullName evidence="2">Spore morphogenesis/germination protein YwcE</fullName>
    </submittedName>
</protein>
<dbReference type="Proteomes" id="UP001595880">
    <property type="component" value="Unassembled WGS sequence"/>
</dbReference>
<proteinExistence type="predicted"/>
<evidence type="ECO:0000313" key="2">
    <source>
        <dbReference type="EMBL" id="MFC4388742.1"/>
    </source>
</evidence>
<keyword evidence="3" id="KW-1185">Reference proteome</keyword>
<sequence length="95" mass="11087">MSILLIFLLIFSFTPFILWGDKWKKTALIQIPFVIGAWFVFTKHMMVGISPSENYLWLLFIANLVYGHIAFTIILLELRKSVKYNQGYVRTLSEA</sequence>
<organism evidence="2 3">
    <name type="scientific">Gracilibacillus marinus</name>
    <dbReference type="NCBI Taxonomy" id="630535"/>
    <lineage>
        <taxon>Bacteria</taxon>
        <taxon>Bacillati</taxon>
        <taxon>Bacillota</taxon>
        <taxon>Bacilli</taxon>
        <taxon>Bacillales</taxon>
        <taxon>Bacillaceae</taxon>
        <taxon>Gracilibacillus</taxon>
    </lineage>
</organism>
<accession>A0ABV8VW38</accession>
<evidence type="ECO:0000256" key="1">
    <source>
        <dbReference type="SAM" id="Phobius"/>
    </source>
</evidence>
<keyword evidence="1" id="KW-0812">Transmembrane</keyword>
<dbReference type="EMBL" id="JBHSDV010000004">
    <property type="protein sequence ID" value="MFC4388742.1"/>
    <property type="molecule type" value="Genomic_DNA"/>
</dbReference>